<organism evidence="1 2">
    <name type="scientific">Canavalia gladiata</name>
    <name type="common">Sword bean</name>
    <name type="synonym">Dolichos gladiatus</name>
    <dbReference type="NCBI Taxonomy" id="3824"/>
    <lineage>
        <taxon>Eukaryota</taxon>
        <taxon>Viridiplantae</taxon>
        <taxon>Streptophyta</taxon>
        <taxon>Embryophyta</taxon>
        <taxon>Tracheophyta</taxon>
        <taxon>Spermatophyta</taxon>
        <taxon>Magnoliopsida</taxon>
        <taxon>eudicotyledons</taxon>
        <taxon>Gunneridae</taxon>
        <taxon>Pentapetalae</taxon>
        <taxon>rosids</taxon>
        <taxon>fabids</taxon>
        <taxon>Fabales</taxon>
        <taxon>Fabaceae</taxon>
        <taxon>Papilionoideae</taxon>
        <taxon>50 kb inversion clade</taxon>
        <taxon>NPAAA clade</taxon>
        <taxon>indigoferoid/millettioid clade</taxon>
        <taxon>Phaseoleae</taxon>
        <taxon>Canavalia</taxon>
    </lineage>
</organism>
<evidence type="ECO:0000313" key="1">
    <source>
        <dbReference type="EMBL" id="KAK7324146.1"/>
    </source>
</evidence>
<gene>
    <name evidence="1" type="ORF">VNO77_27669</name>
</gene>
<dbReference type="AlphaFoldDB" id="A0AAN9KW79"/>
<keyword evidence="2" id="KW-1185">Reference proteome</keyword>
<dbReference type="EMBL" id="JAYMYQ010000006">
    <property type="protein sequence ID" value="KAK7324146.1"/>
    <property type="molecule type" value="Genomic_DNA"/>
</dbReference>
<dbReference type="Proteomes" id="UP001367508">
    <property type="component" value="Unassembled WGS sequence"/>
</dbReference>
<sequence>MRNETFHLEDKDKVEYYILGLLLWPHRLAIKGKDGSNAGKVSNNARGHKSGLCLCAYATSFLEFPHDVDAYGTTVIVEAIGMDD</sequence>
<name>A0AAN9KW79_CANGL</name>
<evidence type="ECO:0000313" key="2">
    <source>
        <dbReference type="Proteomes" id="UP001367508"/>
    </source>
</evidence>
<accession>A0AAN9KW79</accession>
<protein>
    <submittedName>
        <fullName evidence="1">Uncharacterized protein</fullName>
    </submittedName>
</protein>
<comment type="caution">
    <text evidence="1">The sequence shown here is derived from an EMBL/GenBank/DDBJ whole genome shotgun (WGS) entry which is preliminary data.</text>
</comment>
<reference evidence="1 2" key="1">
    <citation type="submission" date="2024-01" db="EMBL/GenBank/DDBJ databases">
        <title>The genomes of 5 underutilized Papilionoideae crops provide insights into root nodulation and disease resistanc.</title>
        <authorList>
            <person name="Jiang F."/>
        </authorList>
    </citation>
    <scope>NUCLEOTIDE SEQUENCE [LARGE SCALE GENOMIC DNA]</scope>
    <source>
        <strain evidence="1">LVBAO_FW01</strain>
        <tissue evidence="1">Leaves</tissue>
    </source>
</reference>
<proteinExistence type="predicted"/>